<dbReference type="GO" id="GO:0008173">
    <property type="term" value="F:RNA methyltransferase activity"/>
    <property type="evidence" value="ECO:0007669"/>
    <property type="project" value="InterPro"/>
</dbReference>
<keyword evidence="10" id="KW-1185">Reference proteome</keyword>
<dbReference type="RefSeq" id="XP_004996689.1">
    <property type="nucleotide sequence ID" value="XM_004996632.1"/>
</dbReference>
<name>F2U1I3_SALR5</name>
<protein>
    <recommendedName>
        <fullName evidence="8">SAM-dependent MTase RsmB/NOP-type domain-containing protein</fullName>
    </recommendedName>
</protein>
<evidence type="ECO:0000313" key="10">
    <source>
        <dbReference type="Proteomes" id="UP000007799"/>
    </source>
</evidence>
<feature type="binding site" evidence="6">
    <location>
        <position position="303"/>
    </location>
    <ligand>
        <name>S-adenosyl-L-methionine</name>
        <dbReference type="ChEBI" id="CHEBI:59789"/>
    </ligand>
</feature>
<keyword evidence="3 6" id="KW-0949">S-adenosyl-L-methionine</keyword>
<dbReference type="OrthoDB" id="435282at2759"/>
<dbReference type="InterPro" id="IPR029063">
    <property type="entry name" value="SAM-dependent_MTases_sf"/>
</dbReference>
<dbReference type="Pfam" id="PF21148">
    <property type="entry name" value="NSUN5_fdxn-like"/>
    <property type="match status" value="1"/>
</dbReference>
<dbReference type="KEGG" id="sre:PTSG_02202"/>
<gene>
    <name evidence="9" type="ORF">PTSG_02202</name>
</gene>
<reference evidence="9" key="1">
    <citation type="submission" date="2009-08" db="EMBL/GenBank/DDBJ databases">
        <title>Annotation of Salpingoeca rosetta.</title>
        <authorList>
            <consortium name="The Broad Institute Genome Sequencing Platform"/>
            <person name="Russ C."/>
            <person name="Cuomo C."/>
            <person name="Burger G."/>
            <person name="Gray M.W."/>
            <person name="Holland P.W.H."/>
            <person name="King N."/>
            <person name="Lang F.B.F."/>
            <person name="Roger A.J."/>
            <person name="Ruiz-Trillo I."/>
            <person name="Young S.K."/>
            <person name="Zeng Q."/>
            <person name="Gargeya S."/>
            <person name="Alvarado L."/>
            <person name="Berlin A."/>
            <person name="Chapman S.B."/>
            <person name="Chen Z."/>
            <person name="Freedman E."/>
            <person name="Gellesch M."/>
            <person name="Goldberg J."/>
            <person name="Griggs A."/>
            <person name="Gujja S."/>
            <person name="Heilman E."/>
            <person name="Heiman D."/>
            <person name="Howarth C."/>
            <person name="Mehta T."/>
            <person name="Neiman D."/>
            <person name="Pearson M."/>
            <person name="Roberts A."/>
            <person name="Saif S."/>
            <person name="Shea T."/>
            <person name="Shenoy N."/>
            <person name="Sisk P."/>
            <person name="Stolte C."/>
            <person name="Sykes S."/>
            <person name="White J."/>
            <person name="Yandava C."/>
            <person name="Haas B."/>
            <person name="Nusbaum C."/>
            <person name="Birren B."/>
        </authorList>
    </citation>
    <scope>NUCLEOTIDE SEQUENCE</scope>
    <source>
        <strain evidence="9">ATCC 50818</strain>
    </source>
</reference>
<dbReference type="GO" id="GO:0003723">
    <property type="term" value="F:RNA binding"/>
    <property type="evidence" value="ECO:0007669"/>
    <property type="project" value="UniProtKB-UniRule"/>
</dbReference>
<dbReference type="OMA" id="SFKSRIY"/>
<feature type="active site" description="Nucleophile" evidence="6">
    <location>
        <position position="366"/>
    </location>
</feature>
<evidence type="ECO:0000256" key="4">
    <source>
        <dbReference type="ARBA" id="ARBA00022884"/>
    </source>
</evidence>
<feature type="compositionally biased region" description="Basic residues" evidence="7">
    <location>
        <begin position="489"/>
        <end position="502"/>
    </location>
</feature>
<dbReference type="EMBL" id="GL832959">
    <property type="protein sequence ID" value="EGD81485.1"/>
    <property type="molecule type" value="Genomic_DNA"/>
</dbReference>
<dbReference type="eggNOG" id="KOG2360">
    <property type="taxonomic scope" value="Eukaryota"/>
</dbReference>
<dbReference type="PROSITE" id="PS51686">
    <property type="entry name" value="SAM_MT_RSMB_NOP"/>
    <property type="match status" value="1"/>
</dbReference>
<dbReference type="PRINTS" id="PR02008">
    <property type="entry name" value="RCMTFAMILY"/>
</dbReference>
<dbReference type="InterPro" id="IPR049561">
    <property type="entry name" value="NSUN5_7_fdxn-like"/>
</dbReference>
<dbReference type="FunFam" id="3.40.50.150:FF:000164">
    <property type="entry name" value="Methyltransferase NSUN5, putative"/>
    <property type="match status" value="1"/>
</dbReference>
<comment type="catalytic activity">
    <reaction evidence="5">
        <text>a cytidine in 25S rRNA + S-adenosyl-L-methionine = a 5-methylcytidine in 25S rRNA + S-adenosyl-L-homocysteine + H(+)</text>
        <dbReference type="Rhea" id="RHEA:47780"/>
        <dbReference type="Rhea" id="RHEA-COMP:11911"/>
        <dbReference type="Rhea" id="RHEA-COMP:11912"/>
        <dbReference type="ChEBI" id="CHEBI:15378"/>
        <dbReference type="ChEBI" id="CHEBI:57856"/>
        <dbReference type="ChEBI" id="CHEBI:59789"/>
        <dbReference type="ChEBI" id="CHEBI:74483"/>
        <dbReference type="ChEBI" id="CHEBI:82748"/>
    </reaction>
</comment>
<evidence type="ECO:0000256" key="5">
    <source>
        <dbReference type="ARBA" id="ARBA00053002"/>
    </source>
</evidence>
<accession>F2U1I3</accession>
<keyword evidence="1 6" id="KW-0489">Methyltransferase</keyword>
<proteinExistence type="inferred from homology"/>
<organism evidence="9 10">
    <name type="scientific">Salpingoeca rosetta (strain ATCC 50818 / BSB-021)</name>
    <dbReference type="NCBI Taxonomy" id="946362"/>
    <lineage>
        <taxon>Eukaryota</taxon>
        <taxon>Choanoflagellata</taxon>
        <taxon>Craspedida</taxon>
        <taxon>Salpingoecidae</taxon>
        <taxon>Salpingoeca</taxon>
    </lineage>
</organism>
<dbReference type="PANTHER" id="PTHR22807:SF4">
    <property type="entry name" value="28S RRNA (CYTOSINE-C(5))-METHYLTRANSFERASE"/>
    <property type="match status" value="1"/>
</dbReference>
<dbReference type="AlphaFoldDB" id="F2U1I3"/>
<keyword evidence="2 6" id="KW-0808">Transferase</keyword>
<dbReference type="FunCoup" id="F2U1I3">
    <property type="interactions" value="959"/>
</dbReference>
<dbReference type="InParanoid" id="F2U1I3"/>
<evidence type="ECO:0000256" key="3">
    <source>
        <dbReference type="ARBA" id="ARBA00022691"/>
    </source>
</evidence>
<dbReference type="InterPro" id="IPR001678">
    <property type="entry name" value="MeTrfase_RsmB-F_NOP2_dom"/>
</dbReference>
<evidence type="ECO:0000259" key="8">
    <source>
        <dbReference type="PROSITE" id="PS51686"/>
    </source>
</evidence>
<comment type="caution">
    <text evidence="6">Lacks conserved residue(s) required for the propagation of feature annotation.</text>
</comment>
<dbReference type="InterPro" id="IPR049560">
    <property type="entry name" value="MeTrfase_RsmB-F_NOP2_cat"/>
</dbReference>
<feature type="region of interest" description="Disordered" evidence="7">
    <location>
        <begin position="434"/>
        <end position="510"/>
    </location>
</feature>
<dbReference type="InterPro" id="IPR048889">
    <property type="entry name" value="NSUN5_RCM1_N"/>
</dbReference>
<keyword evidence="4 6" id="KW-0694">RNA-binding</keyword>
<comment type="similarity">
    <text evidence="6">Belongs to the class I-like SAM-binding methyltransferase superfamily. RsmB/NOP family.</text>
</comment>
<dbReference type="Pfam" id="PF21153">
    <property type="entry name" value="NSUN5_N"/>
    <property type="match status" value="1"/>
</dbReference>
<evidence type="ECO:0000256" key="1">
    <source>
        <dbReference type="ARBA" id="ARBA00022603"/>
    </source>
</evidence>
<evidence type="ECO:0000256" key="2">
    <source>
        <dbReference type="ARBA" id="ARBA00022679"/>
    </source>
</evidence>
<feature type="binding site" evidence="6">
    <location>
        <position position="256"/>
    </location>
    <ligand>
        <name>S-adenosyl-L-methionine</name>
        <dbReference type="ChEBI" id="CHEBI:59789"/>
    </ligand>
</feature>
<dbReference type="PANTHER" id="PTHR22807">
    <property type="entry name" value="NOP2 YEAST -RELATED NOL1/NOP2/FMU SUN DOMAIN-CONTAINING"/>
    <property type="match status" value="1"/>
</dbReference>
<dbReference type="Proteomes" id="UP000007799">
    <property type="component" value="Unassembled WGS sequence"/>
</dbReference>
<dbReference type="SUPFAM" id="SSF53335">
    <property type="entry name" value="S-adenosyl-L-methionine-dependent methyltransferases"/>
    <property type="match status" value="1"/>
</dbReference>
<dbReference type="GO" id="GO:0070475">
    <property type="term" value="P:rRNA base methylation"/>
    <property type="evidence" value="ECO:0007669"/>
    <property type="project" value="TreeGrafter"/>
</dbReference>
<dbReference type="Gene3D" id="3.30.70.1170">
    <property type="entry name" value="Sun protein, domain 3"/>
    <property type="match status" value="1"/>
</dbReference>
<dbReference type="Pfam" id="PF01189">
    <property type="entry name" value="Methyltr_RsmB-F"/>
    <property type="match status" value="1"/>
</dbReference>
<dbReference type="Gene3D" id="3.40.50.150">
    <property type="entry name" value="Vaccinia Virus protein VP39"/>
    <property type="match status" value="1"/>
</dbReference>
<feature type="compositionally biased region" description="Polar residues" evidence="7">
    <location>
        <begin position="438"/>
        <end position="455"/>
    </location>
</feature>
<evidence type="ECO:0000256" key="6">
    <source>
        <dbReference type="PROSITE-ProRule" id="PRU01023"/>
    </source>
</evidence>
<dbReference type="GeneID" id="16077283"/>
<sequence>MSALYDTAAGVLERVRQHKGTIKTLCLEAEYKQKKKLLALVCQTLKYQRAVDAIIAKAQLLEKEPTLSKELARVLCHDLLIGGVLRCTGSLYEAIMRHKDELQTALADLMAERGVDTASALAEDTLAESMPRYARVNPLKQPEAATLTALEETGFQLQQLHAAGPKSTTTLESRQHYFKDTHLDNLLGFHPRTDFHTHWLYRRGHLILQDKASCFPAAILAPPPGSVCIDACAAPGNKTSHLAALMHNKGTVFAFDISRRRMGVMRRQLKLAGVTCVKTMLKSFLDTDPTHPKFRDVKYILCDPSCSGSGIVSRLSDLVDVSDAGEPQTQEEKQQERLKALAEFQVQVVNHALSFPNVERVTYSTCSVHQEENEDVVAAVLAANPSFELAEALPSWHRRGHSDTLPSAAMCVRTDPAQDFTNGFFVALFVRKPGAPRPQSQKQRTSKRNSSTSKASASGDRGSGRGEGTTTKRAKSAAPQAPLVPRQRPSMKQRQKRSKARLRSVVTPSH</sequence>
<dbReference type="GO" id="GO:0005730">
    <property type="term" value="C:nucleolus"/>
    <property type="evidence" value="ECO:0007669"/>
    <property type="project" value="TreeGrafter"/>
</dbReference>
<feature type="binding site" evidence="6">
    <location>
        <begin position="232"/>
        <end position="238"/>
    </location>
    <ligand>
        <name>S-adenosyl-L-methionine</name>
        <dbReference type="ChEBI" id="CHEBI:59789"/>
    </ligand>
</feature>
<feature type="domain" description="SAM-dependent MTase RsmB/NOP-type" evidence="8">
    <location>
        <begin position="122"/>
        <end position="432"/>
    </location>
</feature>
<dbReference type="STRING" id="946362.F2U1I3"/>
<dbReference type="InterPro" id="IPR023267">
    <property type="entry name" value="RCMT"/>
</dbReference>
<evidence type="ECO:0000313" key="9">
    <source>
        <dbReference type="EMBL" id="EGD81485.1"/>
    </source>
</evidence>
<evidence type="ECO:0000256" key="7">
    <source>
        <dbReference type="SAM" id="MobiDB-lite"/>
    </source>
</evidence>